<sequence length="452" mass="48665">MRNTPRMPRGQRGRSSRAIATGIAAILSAGLLAACSSDDGGEEAGDSGGNGGDSGEQITLTVGVFGQFGLEEAGLYDEYMELNPHIKIEQTSTQRSEDYWPALLTKLPTGSGLMDIQAVEVANIYEASNDLAQYFVDYRDYEDVDLSHFVEWKVAQATNNDSGKVVGLGTDIGPMGICYRKDLFEEAGLPTDREEVGALWAGDWSAYVETGKEWQAATSSDAKWVDAGAGMFQAIVNSFSERFYNADGEVVYEDSEGVATAWDTTMEAVEADLTAKHDLFSEEWNQGMANGDFATLSCPAWMLGYIQDKSGDEGKGQWDFAAAPQAANWGGSFLAVTEASKNKEEAVKLANWLTAPEQQAKLFTERGSYPSSAVAQEDPAVAAATHEYFSDAPIGELFKAAAEGIPTLITGPRDQIIEQGLSNGILVAEREGADPETAWADAVKDINNQLEE</sequence>
<dbReference type="Gene3D" id="3.40.190.10">
    <property type="entry name" value="Periplasmic binding protein-like II"/>
    <property type="match status" value="1"/>
</dbReference>
<dbReference type="STRING" id="910347.SAMN05421773_113124"/>
<dbReference type="AlphaFoldDB" id="A0A1I1RPI2"/>
<proteinExistence type="predicted"/>
<gene>
    <name evidence="2" type="ORF">SAMN05421773_113124</name>
</gene>
<evidence type="ECO:0000313" key="3">
    <source>
        <dbReference type="Proteomes" id="UP000199207"/>
    </source>
</evidence>
<dbReference type="PANTHER" id="PTHR43649">
    <property type="entry name" value="ARABINOSE-BINDING PROTEIN-RELATED"/>
    <property type="match status" value="1"/>
</dbReference>
<accession>A0A1I1RPI2</accession>
<feature type="chain" id="PRO_5039390360" evidence="1">
    <location>
        <begin position="34"/>
        <end position="452"/>
    </location>
</feature>
<dbReference type="SUPFAM" id="SSF53850">
    <property type="entry name" value="Periplasmic binding protein-like II"/>
    <property type="match status" value="1"/>
</dbReference>
<dbReference type="InterPro" id="IPR006059">
    <property type="entry name" value="SBP"/>
</dbReference>
<organism evidence="2 3">
    <name type="scientific">Streptomyces aidingensis</name>
    <dbReference type="NCBI Taxonomy" id="910347"/>
    <lineage>
        <taxon>Bacteria</taxon>
        <taxon>Bacillati</taxon>
        <taxon>Actinomycetota</taxon>
        <taxon>Actinomycetes</taxon>
        <taxon>Kitasatosporales</taxon>
        <taxon>Streptomycetaceae</taxon>
        <taxon>Streptomyces</taxon>
    </lineage>
</organism>
<protein>
    <submittedName>
        <fullName evidence="2">Cellobiose transport system substrate-binding protein</fullName>
    </submittedName>
</protein>
<dbReference type="Proteomes" id="UP000199207">
    <property type="component" value="Unassembled WGS sequence"/>
</dbReference>
<keyword evidence="3" id="KW-1185">Reference proteome</keyword>
<feature type="signal peptide" evidence="1">
    <location>
        <begin position="1"/>
        <end position="33"/>
    </location>
</feature>
<dbReference type="RefSeq" id="WP_245834378.1">
    <property type="nucleotide sequence ID" value="NZ_FOLM01000013.1"/>
</dbReference>
<keyword evidence="1" id="KW-0732">Signal</keyword>
<dbReference type="Pfam" id="PF13416">
    <property type="entry name" value="SBP_bac_8"/>
    <property type="match status" value="1"/>
</dbReference>
<name>A0A1I1RPI2_9ACTN</name>
<reference evidence="2 3" key="1">
    <citation type="submission" date="2016-10" db="EMBL/GenBank/DDBJ databases">
        <authorList>
            <person name="de Groot N.N."/>
        </authorList>
    </citation>
    <scope>NUCLEOTIDE SEQUENCE [LARGE SCALE GENOMIC DNA]</scope>
    <source>
        <strain evidence="2 3">CGMCC 4.5739</strain>
    </source>
</reference>
<dbReference type="PANTHER" id="PTHR43649:SF32">
    <property type="entry name" value="SUGAR BINDING SECRETED PROTEIN"/>
    <property type="match status" value="1"/>
</dbReference>
<evidence type="ECO:0000313" key="2">
    <source>
        <dbReference type="EMBL" id="SFD34178.1"/>
    </source>
</evidence>
<evidence type="ECO:0000256" key="1">
    <source>
        <dbReference type="SAM" id="SignalP"/>
    </source>
</evidence>
<dbReference type="EMBL" id="FOLM01000013">
    <property type="protein sequence ID" value="SFD34178.1"/>
    <property type="molecule type" value="Genomic_DNA"/>
</dbReference>
<dbReference type="InterPro" id="IPR050490">
    <property type="entry name" value="Bact_solute-bd_prot1"/>
</dbReference>
<dbReference type="PROSITE" id="PS51257">
    <property type="entry name" value="PROKAR_LIPOPROTEIN"/>
    <property type="match status" value="1"/>
</dbReference>